<evidence type="ECO:0000256" key="1">
    <source>
        <dbReference type="SAM" id="MobiDB-lite"/>
    </source>
</evidence>
<organism evidence="2 3">
    <name type="scientific">Pseudomonas segetis</name>
    <dbReference type="NCBI Taxonomy" id="298908"/>
    <lineage>
        <taxon>Bacteria</taxon>
        <taxon>Pseudomonadati</taxon>
        <taxon>Pseudomonadota</taxon>
        <taxon>Gammaproteobacteria</taxon>
        <taxon>Pseudomonadales</taxon>
        <taxon>Pseudomonadaceae</taxon>
        <taxon>Pseudomonas</taxon>
    </lineage>
</organism>
<protein>
    <submittedName>
        <fullName evidence="2">Uncharacterized protein</fullName>
    </submittedName>
</protein>
<reference evidence="3" key="1">
    <citation type="submission" date="2017-06" db="EMBL/GenBank/DDBJ databases">
        <authorList>
            <person name="Varghese N."/>
            <person name="Submissions S."/>
        </authorList>
    </citation>
    <scope>NUCLEOTIDE SEQUENCE [LARGE SCALE GENOMIC DNA]</scope>
    <source>
        <strain evidence="3">CIP 108523</strain>
    </source>
</reference>
<accession>A0A239JNI6</accession>
<name>A0A239JNI6_9PSED</name>
<sequence length="108" mass="12139">MSSNQPTTPRDYAAAILAEPSLDRRKLLMERCPQEWRSLVEEHVKTAFNKVVAYRQHRSGRAQLSQQKPPAAPRREDQPQPIDYRRSAPEVGNAHLAKLRAAIGKGAA</sequence>
<dbReference type="RefSeq" id="WP_089361316.1">
    <property type="nucleotide sequence ID" value="NZ_FZOG01000009.1"/>
</dbReference>
<keyword evidence="3" id="KW-1185">Reference proteome</keyword>
<proteinExistence type="predicted"/>
<evidence type="ECO:0000313" key="3">
    <source>
        <dbReference type="Proteomes" id="UP000242915"/>
    </source>
</evidence>
<dbReference type="AlphaFoldDB" id="A0A239JNI6"/>
<dbReference type="EMBL" id="FZOG01000009">
    <property type="protein sequence ID" value="SNT07329.1"/>
    <property type="molecule type" value="Genomic_DNA"/>
</dbReference>
<feature type="region of interest" description="Disordered" evidence="1">
    <location>
        <begin position="57"/>
        <end position="93"/>
    </location>
</feature>
<feature type="compositionally biased region" description="Basic and acidic residues" evidence="1">
    <location>
        <begin position="73"/>
        <end position="88"/>
    </location>
</feature>
<gene>
    <name evidence="2" type="ORF">SAMN05216255_4427</name>
</gene>
<evidence type="ECO:0000313" key="2">
    <source>
        <dbReference type="EMBL" id="SNT07329.1"/>
    </source>
</evidence>
<dbReference type="Proteomes" id="UP000242915">
    <property type="component" value="Unassembled WGS sequence"/>
</dbReference>